<dbReference type="STRING" id="50718.SU60_06175"/>
<dbReference type="Gene3D" id="2.70.20.10">
    <property type="entry name" value="Topoisomerase I, domain 3"/>
    <property type="match status" value="1"/>
</dbReference>
<keyword evidence="6" id="KW-0863">Zinc-finger</keyword>
<feature type="domain" description="Toprim" evidence="17">
    <location>
        <begin position="1"/>
        <end position="133"/>
    </location>
</feature>
<dbReference type="InterPro" id="IPR034144">
    <property type="entry name" value="TOPRIM_TopoIII"/>
</dbReference>
<organism evidence="19 20">
    <name type="scientific">Vibrio mytili</name>
    <dbReference type="NCBI Taxonomy" id="50718"/>
    <lineage>
        <taxon>Bacteria</taxon>
        <taxon>Pseudomonadati</taxon>
        <taxon>Pseudomonadota</taxon>
        <taxon>Gammaproteobacteria</taxon>
        <taxon>Vibrionales</taxon>
        <taxon>Vibrionaceae</taxon>
        <taxon>Vibrio</taxon>
    </lineage>
</organism>
<feature type="compositionally biased region" description="Basic and acidic residues" evidence="16">
    <location>
        <begin position="459"/>
        <end position="468"/>
    </location>
</feature>
<dbReference type="GO" id="GO:0003917">
    <property type="term" value="F:DNA topoisomerase type I (single strand cut, ATP-independent) activity"/>
    <property type="evidence" value="ECO:0007669"/>
    <property type="project" value="UniProtKB-EC"/>
</dbReference>
<dbReference type="Pfam" id="PF01396">
    <property type="entry name" value="Zn_ribbon_Top1"/>
    <property type="match status" value="2"/>
</dbReference>
<evidence type="ECO:0000313" key="19">
    <source>
        <dbReference type="EMBL" id="KIN11657.1"/>
    </source>
</evidence>
<gene>
    <name evidence="19" type="ORF">SU60_06175</name>
</gene>
<evidence type="ECO:0000256" key="11">
    <source>
        <dbReference type="ARBA" id="ARBA00023235"/>
    </source>
</evidence>
<dbReference type="InterPro" id="IPR023406">
    <property type="entry name" value="Topo_IA_AS"/>
</dbReference>
<dbReference type="Pfam" id="PF01131">
    <property type="entry name" value="Topoisom_bac"/>
    <property type="match status" value="1"/>
</dbReference>
<dbReference type="InterPro" id="IPR013826">
    <property type="entry name" value="Topo_IA_cen_sub3"/>
</dbReference>
<dbReference type="SUPFAM" id="SSF57783">
    <property type="entry name" value="Zinc beta-ribbon"/>
    <property type="match status" value="1"/>
</dbReference>
<dbReference type="PANTHER" id="PTHR11390">
    <property type="entry name" value="PROKARYOTIC DNA TOPOISOMERASE"/>
    <property type="match status" value="1"/>
</dbReference>
<evidence type="ECO:0000256" key="8">
    <source>
        <dbReference type="ARBA" id="ARBA00022842"/>
    </source>
</evidence>
<feature type="domain" description="Topo IA-type catalytic" evidence="18">
    <location>
        <begin position="150"/>
        <end position="606"/>
    </location>
</feature>
<keyword evidence="8" id="KW-0460">Magnesium</keyword>
<evidence type="ECO:0000256" key="16">
    <source>
        <dbReference type="SAM" id="MobiDB-lite"/>
    </source>
</evidence>
<dbReference type="PROSITE" id="PS50880">
    <property type="entry name" value="TOPRIM"/>
    <property type="match status" value="1"/>
</dbReference>
<evidence type="ECO:0000313" key="20">
    <source>
        <dbReference type="Proteomes" id="UP000031977"/>
    </source>
</evidence>
<keyword evidence="7" id="KW-0862">Zinc</keyword>
<dbReference type="InterPro" id="IPR005738">
    <property type="entry name" value="TopoIII"/>
</dbReference>
<dbReference type="Gene3D" id="3.30.65.10">
    <property type="entry name" value="Bacterial Topoisomerase I, domain 1"/>
    <property type="match status" value="1"/>
</dbReference>
<dbReference type="NCBIfam" id="NF005829">
    <property type="entry name" value="PRK07726.1"/>
    <property type="match status" value="1"/>
</dbReference>
<evidence type="ECO:0000256" key="4">
    <source>
        <dbReference type="ARBA" id="ARBA00022723"/>
    </source>
</evidence>
<feature type="region of interest" description="Disordered" evidence="16">
    <location>
        <begin position="446"/>
        <end position="471"/>
    </location>
</feature>
<evidence type="ECO:0000259" key="17">
    <source>
        <dbReference type="PROSITE" id="PS50880"/>
    </source>
</evidence>
<evidence type="ECO:0000256" key="5">
    <source>
        <dbReference type="ARBA" id="ARBA00022737"/>
    </source>
</evidence>
<evidence type="ECO:0000256" key="7">
    <source>
        <dbReference type="ARBA" id="ARBA00022833"/>
    </source>
</evidence>
<dbReference type="PROSITE" id="PS52039">
    <property type="entry name" value="TOPO_IA_2"/>
    <property type="match status" value="1"/>
</dbReference>
<dbReference type="SMART" id="SM00437">
    <property type="entry name" value="TOP1Ac"/>
    <property type="match status" value="1"/>
</dbReference>
<dbReference type="PANTHER" id="PTHR11390:SF21">
    <property type="entry name" value="DNA TOPOISOMERASE 3-ALPHA"/>
    <property type="match status" value="1"/>
</dbReference>
<evidence type="ECO:0000256" key="15">
    <source>
        <dbReference type="ARBA" id="ARBA00032877"/>
    </source>
</evidence>
<dbReference type="Gene3D" id="3.40.50.140">
    <property type="match status" value="1"/>
</dbReference>
<dbReference type="InterPro" id="IPR000380">
    <property type="entry name" value="Topo_IA"/>
</dbReference>
<dbReference type="CDD" id="cd00186">
    <property type="entry name" value="TOP1Ac"/>
    <property type="match status" value="1"/>
</dbReference>
<dbReference type="InterPro" id="IPR013825">
    <property type="entry name" value="Topo_IA_cen_sub2"/>
</dbReference>
<dbReference type="PRINTS" id="PR00417">
    <property type="entry name" value="PRTPISMRASEI"/>
</dbReference>
<comment type="caution">
    <text evidence="19">The sequence shown here is derived from an EMBL/GenBank/DDBJ whole genome shotgun (WGS) entry which is preliminary data.</text>
</comment>
<comment type="similarity">
    <text evidence="2">Belongs to the type IA topoisomerase family.</text>
</comment>
<evidence type="ECO:0000259" key="18">
    <source>
        <dbReference type="PROSITE" id="PS52039"/>
    </source>
</evidence>
<dbReference type="PROSITE" id="PS00396">
    <property type="entry name" value="TOPO_IA_1"/>
    <property type="match status" value="1"/>
</dbReference>
<dbReference type="SMART" id="SM00436">
    <property type="entry name" value="TOP1Bc"/>
    <property type="match status" value="1"/>
</dbReference>
<dbReference type="GO" id="GO:0003677">
    <property type="term" value="F:DNA binding"/>
    <property type="evidence" value="ECO:0007669"/>
    <property type="project" value="UniProtKB-KW"/>
</dbReference>
<dbReference type="GO" id="GO:0006265">
    <property type="term" value="P:DNA topological change"/>
    <property type="evidence" value="ECO:0007669"/>
    <property type="project" value="InterPro"/>
</dbReference>
<comment type="catalytic activity">
    <reaction evidence="1">
        <text>ATP-independent breakage of single-stranded DNA, followed by passage and rejoining.</text>
        <dbReference type="EC" id="5.6.2.1"/>
    </reaction>
</comment>
<dbReference type="Pfam" id="PF01751">
    <property type="entry name" value="Toprim"/>
    <property type="match status" value="1"/>
</dbReference>
<dbReference type="GO" id="GO:0043597">
    <property type="term" value="C:cytoplasmic replication fork"/>
    <property type="evidence" value="ECO:0007669"/>
    <property type="project" value="TreeGrafter"/>
</dbReference>
<keyword evidence="11 19" id="KW-0413">Isomerase</keyword>
<dbReference type="NCBIfam" id="TIGR01056">
    <property type="entry name" value="topB"/>
    <property type="match status" value="1"/>
</dbReference>
<dbReference type="Gene3D" id="1.10.460.10">
    <property type="entry name" value="Topoisomerase I, domain 2"/>
    <property type="match status" value="1"/>
</dbReference>
<keyword evidence="5" id="KW-0677">Repeat</keyword>
<dbReference type="InterPro" id="IPR003602">
    <property type="entry name" value="Topo_IA_DNA-bd_dom"/>
</dbReference>
<dbReference type="OrthoDB" id="9803554at2"/>
<evidence type="ECO:0000256" key="2">
    <source>
        <dbReference type="ARBA" id="ARBA00009446"/>
    </source>
</evidence>
<protein>
    <recommendedName>
        <fullName evidence="3">DNA topoisomerase</fullName>
        <ecNumber evidence="3">5.6.2.1</ecNumber>
    </recommendedName>
    <alternativeName>
        <fullName evidence="15">Omega-protein</fullName>
    </alternativeName>
    <alternativeName>
        <fullName evidence="14">Relaxing enzyme</fullName>
    </alternativeName>
    <alternativeName>
        <fullName evidence="12">Swivelase</fullName>
    </alternativeName>
    <alternativeName>
        <fullName evidence="13">Untwisting enzyme</fullName>
    </alternativeName>
</protein>
<evidence type="ECO:0000256" key="9">
    <source>
        <dbReference type="ARBA" id="ARBA00023029"/>
    </source>
</evidence>
<dbReference type="Gene3D" id="1.10.290.10">
    <property type="entry name" value="Topoisomerase I, domain 4"/>
    <property type="match status" value="1"/>
</dbReference>
<dbReference type="AlphaFoldDB" id="A0A0C3IBK6"/>
<reference evidence="19 20" key="1">
    <citation type="submission" date="2015-01" db="EMBL/GenBank/DDBJ databases">
        <title>Draft genome of Vibrio mytili type strain CAIM 528.</title>
        <authorList>
            <person name="Gonzalez-Castillo A."/>
            <person name="Gomez-Gil B."/>
            <person name="Enciso-Ibarra J."/>
        </authorList>
    </citation>
    <scope>NUCLEOTIDE SEQUENCE [LARGE SCALE GENOMIC DNA]</scope>
    <source>
        <strain evidence="19 20">CAIM 528</strain>
    </source>
</reference>
<dbReference type="RefSeq" id="WP_041154757.1">
    <property type="nucleotide sequence ID" value="NZ_CBCRVP010000007.1"/>
</dbReference>
<dbReference type="InterPro" id="IPR013824">
    <property type="entry name" value="Topo_IA_cen_sub1"/>
</dbReference>
<dbReference type="InterPro" id="IPR006171">
    <property type="entry name" value="TOPRIM_dom"/>
</dbReference>
<dbReference type="CDD" id="cd03362">
    <property type="entry name" value="TOPRIM_TopoIA_TopoIII"/>
    <property type="match status" value="1"/>
</dbReference>
<evidence type="ECO:0000256" key="12">
    <source>
        <dbReference type="ARBA" id="ARBA00030003"/>
    </source>
</evidence>
<dbReference type="InterPro" id="IPR013498">
    <property type="entry name" value="Topo_IA_Znf"/>
</dbReference>
<keyword evidence="10" id="KW-0238">DNA-binding</keyword>
<dbReference type="SMART" id="SM00493">
    <property type="entry name" value="TOPRIM"/>
    <property type="match status" value="1"/>
</dbReference>
<evidence type="ECO:0000256" key="3">
    <source>
        <dbReference type="ARBA" id="ARBA00012891"/>
    </source>
</evidence>
<dbReference type="GO" id="GO:0008270">
    <property type="term" value="F:zinc ion binding"/>
    <property type="evidence" value="ECO:0007669"/>
    <property type="project" value="UniProtKB-KW"/>
</dbReference>
<proteinExistence type="inferred from homology"/>
<evidence type="ECO:0000256" key="13">
    <source>
        <dbReference type="ARBA" id="ARBA00031985"/>
    </source>
</evidence>
<evidence type="ECO:0000256" key="6">
    <source>
        <dbReference type="ARBA" id="ARBA00022771"/>
    </source>
</evidence>
<dbReference type="EC" id="5.6.2.1" evidence="3"/>
<dbReference type="GO" id="GO:0006310">
    <property type="term" value="P:DNA recombination"/>
    <property type="evidence" value="ECO:0007669"/>
    <property type="project" value="TreeGrafter"/>
</dbReference>
<dbReference type="InterPro" id="IPR003601">
    <property type="entry name" value="Topo_IA_2"/>
</dbReference>
<dbReference type="Proteomes" id="UP000031977">
    <property type="component" value="Unassembled WGS sequence"/>
</dbReference>
<name>A0A0C3IBK6_9VIBR</name>
<dbReference type="GO" id="GO:0006281">
    <property type="term" value="P:DNA repair"/>
    <property type="evidence" value="ECO:0007669"/>
    <property type="project" value="TreeGrafter"/>
</dbReference>
<dbReference type="EMBL" id="JXOK01000015">
    <property type="protein sequence ID" value="KIN11657.1"/>
    <property type="molecule type" value="Genomic_DNA"/>
</dbReference>
<keyword evidence="9" id="KW-0799">Topoisomerase</keyword>
<accession>A0A0C3IBK6</accession>
<evidence type="ECO:0000256" key="1">
    <source>
        <dbReference type="ARBA" id="ARBA00000213"/>
    </source>
</evidence>
<evidence type="ECO:0000256" key="10">
    <source>
        <dbReference type="ARBA" id="ARBA00023125"/>
    </source>
</evidence>
<dbReference type="InterPro" id="IPR023405">
    <property type="entry name" value="Topo_IA_core_domain"/>
</dbReference>
<dbReference type="InterPro" id="IPR013497">
    <property type="entry name" value="Topo_IA_cen"/>
</dbReference>
<dbReference type="SUPFAM" id="SSF56712">
    <property type="entry name" value="Prokaryotic type I DNA topoisomerase"/>
    <property type="match status" value="1"/>
</dbReference>
<evidence type="ECO:0000256" key="14">
    <source>
        <dbReference type="ARBA" id="ARBA00032235"/>
    </source>
</evidence>
<keyword evidence="4" id="KW-0479">Metal-binding</keyword>
<sequence>MDLYICEKPSQAKDLAAVMGVTQHGDGFIHDGSGRAITWALGHLLELYMPDDYDEKYKAWSLETLPISPESWRSKVRRSSSKQYKVIEQLVKKASTIYISTDYDREGEAIARSLLDRFRYQGPVKRVCLTALDESSIRKALRNIKDGKETIPLYYASLSRQRADWVVGMNMSRCYTVLAREVGFGQTLHIGRVITPTVALVCQRDSEIANFKPSPFWTMDVGVSVQNGQFLAHWVPPEECSDDQGRCTNKAYAEQVAAQVKGAQALISKAETKAGKESAPLPFDLTSLQQYAAKRWGYSAQETLDAAQALYEKHKATTYPRTDCRYLPESQKEDIPDILQALILSDQRVSGLVAGADQSRSSRAFNDKKITAHHAIIPTPAKTNISAMSEKEFNLYDVIRRFYIAQFYSPFEFNKTTIDVQCGNHSFTANGKTHLRQGWKVLFNNDAESSPQDEGDDLDGPKEQEKLPKVSQGEPALINDSVITDKMTRPSPHFTEATLLSAMENIARFVTEEKFKQVLKDTAGLGTPATRAGIIQGAVDKGYLQRKKKLLIATDKAHALIAVVPAAIKSPGMTAAWEQELEKIATGNGNMSVFMQQISGWIVQMIQQLKQNAPTLTQPEGILAKAFKNAEGPTHDCFNCGGKLKRLKGKNGFFWGCQNETCKKTFPDNRGKPEKRITAEDCPDCPDCGKPMRLRKGKAPGKKRASSFWGCTGYPDCKSTMPYSRKKKSLEELFD</sequence>
<keyword evidence="20" id="KW-1185">Reference proteome</keyword>